<reference evidence="10" key="1">
    <citation type="submission" date="2023-03" db="EMBL/GenBank/DDBJ databases">
        <title>Electrophorus voltai genome.</title>
        <authorList>
            <person name="Bian C."/>
        </authorList>
    </citation>
    <scope>NUCLEOTIDE SEQUENCE</scope>
    <source>
        <strain evidence="10">CB-2022</strain>
        <tissue evidence="10">Muscle</tissue>
    </source>
</reference>
<evidence type="ECO:0000259" key="9">
    <source>
        <dbReference type="PROSITE" id="PS50888"/>
    </source>
</evidence>
<evidence type="ECO:0000256" key="7">
    <source>
        <dbReference type="ARBA" id="ARBA00041234"/>
    </source>
</evidence>
<sequence>FAPPVANGKNRPTTLASSQFGGSGLDERSSASPWPAGEQDSPSFNQGRSYGEGSHYSEHDGLSSPFLSSGIGGKNERGPYSSFGSQPGFLPSDVVMASADSLSPSGLKSGSQFYPSYSGNPRRRPPEANIGRGEGDVGDTGCSRFKVAACRIPADGSVTLPSPDTQPKKIRKPPGLPSSVYASTSADEYPRDGAGYPTSKAAPVYPGSFYMQEGLHPSSDPWAASGPLGQSGYTAMLGNPPHMSQPGSFTAINPQDRMKRQPLPLSPQNYPLHGADVNGFHSGSAAYSHAAPMNGADAIMANRGSATGSSGDEIGKALASIYPSDHNGSPFPSTASTPVGSPQGIAGAAQWPRSAGQTALSPSYEGGLHALQNKMEDRLDEAIHVLRSHAVGQGPGAGLAAAHSEVHSLLGAVSSSIHNGALGSLSQGFSGPGLPLANRHAPMGGSHHDDPACLPASSNLLQASHTSGTTQSAGAPEPFGSLPGGAACSTHSSNSAEIKREDKEDDENSSVADKSEEEKRDPKMSRSRTRHTAPSHGLLPVPNSHIVFRKEAFSLQSHSSVSDQGEDKDDEDDEDLPAEVKLERERERRVANNARERLRVRDINEAFKELGRMCQLHLSTDKPQTKLLILHQAVNVILNLEQQVRGHDGQELWVHPFPPSLTYPVSFALSPPRRAQPEPEGGLSEAARGGEGVRRGGRLSDAALGSPSYSGRGRPQSRQSYMMHYKIQTIVLFSHKPISKIQLQPNSFYNRRFHRHLGTFNWHYTPPTFGRTRRKRQRFKMLARLIGTKYAALAKAWAPTLAGWSAVGALGVIHFTDWRLILDYVPYINGKFKKDD</sequence>
<dbReference type="GO" id="GO:0000978">
    <property type="term" value="F:RNA polymerase II cis-regulatory region sequence-specific DNA binding"/>
    <property type="evidence" value="ECO:0007669"/>
    <property type="project" value="TreeGrafter"/>
</dbReference>
<dbReference type="SMART" id="SM00353">
    <property type="entry name" value="HLH"/>
    <property type="match status" value="1"/>
</dbReference>
<dbReference type="Pfam" id="PF08997">
    <property type="entry name" value="UCR_6-4kD"/>
    <property type="match status" value="1"/>
</dbReference>
<dbReference type="InterPro" id="IPR011598">
    <property type="entry name" value="bHLH_dom"/>
</dbReference>
<feature type="region of interest" description="Disordered" evidence="8">
    <location>
        <begin position="671"/>
        <end position="716"/>
    </location>
</feature>
<dbReference type="Proteomes" id="UP001239994">
    <property type="component" value="Unassembled WGS sequence"/>
</dbReference>
<feature type="non-terminal residue" evidence="10">
    <location>
        <position position="836"/>
    </location>
</feature>
<evidence type="ECO:0000256" key="1">
    <source>
        <dbReference type="ARBA" id="ARBA00004123"/>
    </source>
</evidence>
<keyword evidence="5" id="KW-0539">Nucleus</keyword>
<feature type="region of interest" description="Disordered" evidence="8">
    <location>
        <begin position="555"/>
        <end position="580"/>
    </location>
</feature>
<dbReference type="SUPFAM" id="SSF47459">
    <property type="entry name" value="HLH, helix-loop-helix DNA-binding domain"/>
    <property type="match status" value="1"/>
</dbReference>
<dbReference type="PANTHER" id="PTHR11793:SF7">
    <property type="entry name" value="TRANSCRIPTION FACTOR E2-ALPHA"/>
    <property type="match status" value="1"/>
</dbReference>
<dbReference type="GO" id="GO:0000981">
    <property type="term" value="F:DNA-binding transcription factor activity, RNA polymerase II-specific"/>
    <property type="evidence" value="ECO:0007669"/>
    <property type="project" value="TreeGrafter"/>
</dbReference>
<evidence type="ECO:0000256" key="3">
    <source>
        <dbReference type="ARBA" id="ARBA00023125"/>
    </source>
</evidence>
<dbReference type="InterPro" id="IPR015089">
    <property type="entry name" value="UQCR"/>
</dbReference>
<dbReference type="PROSITE" id="PS50888">
    <property type="entry name" value="BHLH"/>
    <property type="match status" value="1"/>
</dbReference>
<dbReference type="InterPro" id="IPR051098">
    <property type="entry name" value="NeuroDiff_E-box_TFs"/>
</dbReference>
<feature type="domain" description="BHLH" evidence="9">
    <location>
        <begin position="587"/>
        <end position="640"/>
    </location>
</feature>
<dbReference type="GO" id="GO:0006122">
    <property type="term" value="P:mitochondrial electron transport, ubiquinol to cytochrome c"/>
    <property type="evidence" value="ECO:0007669"/>
    <property type="project" value="InterPro"/>
</dbReference>
<evidence type="ECO:0000313" key="10">
    <source>
        <dbReference type="EMBL" id="KAK1805952.1"/>
    </source>
</evidence>
<protein>
    <recommendedName>
        <fullName evidence="6">Transcription factor E2-alpha</fullName>
    </recommendedName>
    <alternativeName>
        <fullName evidence="7">Transcription factor 3</fullName>
    </alternativeName>
</protein>
<dbReference type="PANTHER" id="PTHR11793">
    <property type="entry name" value="BASIC HELIX-LOOP-HELIX TRANSCRIPTION FACTOR"/>
    <property type="match status" value="1"/>
</dbReference>
<dbReference type="GO" id="GO:0000785">
    <property type="term" value="C:chromatin"/>
    <property type="evidence" value="ECO:0007669"/>
    <property type="project" value="TreeGrafter"/>
</dbReference>
<dbReference type="InterPro" id="IPR036638">
    <property type="entry name" value="HLH_DNA-bd_sf"/>
</dbReference>
<dbReference type="FunFam" id="4.10.280.10:FF:000001">
    <property type="entry name" value="Putative transcription factor 12"/>
    <property type="match status" value="1"/>
</dbReference>
<evidence type="ECO:0000256" key="5">
    <source>
        <dbReference type="ARBA" id="ARBA00023242"/>
    </source>
</evidence>
<evidence type="ECO:0000256" key="6">
    <source>
        <dbReference type="ARBA" id="ARBA00041064"/>
    </source>
</evidence>
<dbReference type="GO" id="GO:0005667">
    <property type="term" value="C:transcription regulator complex"/>
    <property type="evidence" value="ECO:0007669"/>
    <property type="project" value="TreeGrafter"/>
</dbReference>
<evidence type="ECO:0000256" key="2">
    <source>
        <dbReference type="ARBA" id="ARBA00023015"/>
    </source>
</evidence>
<keyword evidence="4" id="KW-0804">Transcription</keyword>
<evidence type="ECO:0000256" key="4">
    <source>
        <dbReference type="ARBA" id="ARBA00023163"/>
    </source>
</evidence>
<dbReference type="GO" id="GO:0005634">
    <property type="term" value="C:nucleus"/>
    <property type="evidence" value="ECO:0007669"/>
    <property type="project" value="UniProtKB-SubCell"/>
</dbReference>
<comment type="subcellular location">
    <subcellularLocation>
        <location evidence="1">Nucleus</location>
    </subcellularLocation>
</comment>
<accession>A0AAD9E8N7</accession>
<dbReference type="Pfam" id="PF00010">
    <property type="entry name" value="HLH"/>
    <property type="match status" value="1"/>
</dbReference>
<keyword evidence="3" id="KW-0238">DNA-binding</keyword>
<keyword evidence="11" id="KW-1185">Reference proteome</keyword>
<dbReference type="SUPFAM" id="SSF81518">
    <property type="entry name" value="Subunit XI (6.4 kDa protein) of cytochrome bc1 complex (Ubiquinol-cytochrome c reductase)"/>
    <property type="match status" value="1"/>
</dbReference>
<feature type="compositionally biased region" description="Polar residues" evidence="8">
    <location>
        <begin position="10"/>
        <end position="20"/>
    </location>
</feature>
<gene>
    <name evidence="10" type="ORF">P4O66_012997</name>
</gene>
<name>A0AAD9E8N7_9TELE</name>
<feature type="compositionally biased region" description="Polar residues" evidence="8">
    <location>
        <begin position="100"/>
        <end position="119"/>
    </location>
</feature>
<dbReference type="GO" id="GO:0005739">
    <property type="term" value="C:mitochondrion"/>
    <property type="evidence" value="ECO:0007669"/>
    <property type="project" value="GOC"/>
</dbReference>
<feature type="compositionally biased region" description="Acidic residues" evidence="8">
    <location>
        <begin position="564"/>
        <end position="577"/>
    </location>
</feature>
<proteinExistence type="predicted"/>
<feature type="region of interest" description="Disordered" evidence="8">
    <location>
        <begin position="153"/>
        <end position="197"/>
    </location>
</feature>
<comment type="caution">
    <text evidence="10">The sequence shown here is derived from an EMBL/GenBank/DDBJ whole genome shotgun (WGS) entry which is preliminary data.</text>
</comment>
<evidence type="ECO:0000256" key="8">
    <source>
        <dbReference type="SAM" id="MobiDB-lite"/>
    </source>
</evidence>
<feature type="compositionally biased region" description="Basic and acidic residues" evidence="8">
    <location>
        <begin position="513"/>
        <end position="524"/>
    </location>
</feature>
<feature type="compositionally biased region" description="Polar residues" evidence="8">
    <location>
        <begin position="456"/>
        <end position="473"/>
    </location>
</feature>
<dbReference type="Gene3D" id="1.20.5.220">
    <property type="match status" value="1"/>
</dbReference>
<feature type="compositionally biased region" description="Polar residues" evidence="8">
    <location>
        <begin position="326"/>
        <end position="340"/>
    </location>
</feature>
<keyword evidence="2" id="KW-0805">Transcription regulation</keyword>
<feature type="region of interest" description="Disordered" evidence="8">
    <location>
        <begin position="436"/>
        <end position="543"/>
    </location>
</feature>
<feature type="region of interest" description="Disordered" evidence="8">
    <location>
        <begin position="325"/>
        <end position="362"/>
    </location>
</feature>
<dbReference type="Gene3D" id="4.10.280.10">
    <property type="entry name" value="Helix-loop-helix DNA-binding domain"/>
    <property type="match status" value="1"/>
</dbReference>
<dbReference type="EMBL" id="JAROKS010000002">
    <property type="protein sequence ID" value="KAK1805952.1"/>
    <property type="molecule type" value="Genomic_DNA"/>
</dbReference>
<feature type="region of interest" description="Disordered" evidence="8">
    <location>
        <begin position="1"/>
        <end position="140"/>
    </location>
</feature>
<dbReference type="AlphaFoldDB" id="A0AAD9E8N7"/>
<dbReference type="GO" id="GO:0046983">
    <property type="term" value="F:protein dimerization activity"/>
    <property type="evidence" value="ECO:0007669"/>
    <property type="project" value="InterPro"/>
</dbReference>
<dbReference type="InterPro" id="IPR029027">
    <property type="entry name" value="Single_a-helix_sf"/>
</dbReference>
<organism evidence="10 11">
    <name type="scientific">Electrophorus voltai</name>
    <dbReference type="NCBI Taxonomy" id="2609070"/>
    <lineage>
        <taxon>Eukaryota</taxon>
        <taxon>Metazoa</taxon>
        <taxon>Chordata</taxon>
        <taxon>Craniata</taxon>
        <taxon>Vertebrata</taxon>
        <taxon>Euteleostomi</taxon>
        <taxon>Actinopterygii</taxon>
        <taxon>Neopterygii</taxon>
        <taxon>Teleostei</taxon>
        <taxon>Ostariophysi</taxon>
        <taxon>Gymnotiformes</taxon>
        <taxon>Gymnotoidei</taxon>
        <taxon>Gymnotidae</taxon>
        <taxon>Electrophorus</taxon>
    </lineage>
</organism>
<evidence type="ECO:0000313" key="11">
    <source>
        <dbReference type="Proteomes" id="UP001239994"/>
    </source>
</evidence>